<dbReference type="InterPro" id="IPR006158">
    <property type="entry name" value="Cobalamin-bd"/>
</dbReference>
<dbReference type="GO" id="GO:0031419">
    <property type="term" value="F:cobalamin binding"/>
    <property type="evidence" value="ECO:0007669"/>
    <property type="project" value="UniProtKB-KW"/>
</dbReference>
<dbReference type="Proteomes" id="UP000711488">
    <property type="component" value="Unassembled WGS sequence"/>
</dbReference>
<dbReference type="Pfam" id="PF01642">
    <property type="entry name" value="MM_CoA_mutase"/>
    <property type="match status" value="1"/>
</dbReference>
<dbReference type="OrthoDB" id="10035089at2759"/>
<comment type="cofactor">
    <cofactor evidence="1">
        <name>adenosylcob(III)alamin</name>
        <dbReference type="ChEBI" id="CHEBI:18408"/>
    </cofactor>
</comment>
<keyword evidence="3" id="KW-0846">Cobalamin</keyword>
<reference evidence="8" key="3">
    <citation type="submission" date="2019-06" db="EMBL/GenBank/DDBJ databases">
        <authorList>
            <person name="Poynton C."/>
            <person name="Hasenbein S."/>
            <person name="Benoit J.B."/>
            <person name="Sepulveda M.S."/>
            <person name="Poelchau M.F."/>
            <person name="Murali S.C."/>
            <person name="Chen S."/>
            <person name="Glastad K.M."/>
            <person name="Werren J.H."/>
            <person name="Vineis J.H."/>
            <person name="Bowen J.L."/>
            <person name="Friedrich M."/>
            <person name="Jones J."/>
            <person name="Robertson H.M."/>
            <person name="Feyereisen R."/>
            <person name="Mechler-Hickson A."/>
            <person name="Mathers N."/>
            <person name="Lee C.E."/>
            <person name="Colbourne J.K."/>
            <person name="Biales A."/>
            <person name="Johnston J.S."/>
            <person name="Wellborn G.A."/>
            <person name="Rosendale A.J."/>
            <person name="Cridge A.G."/>
            <person name="Munoz-Torres M.C."/>
            <person name="Bain P.A."/>
            <person name="Manny A.R."/>
            <person name="Major K.M."/>
            <person name="Lambert F.N."/>
            <person name="Vulpe C.D."/>
            <person name="Tuck P."/>
            <person name="Blalock B.J."/>
            <person name="Lin Y.-Y."/>
            <person name="Smith M.E."/>
            <person name="Ochoa-Acuna H."/>
            <person name="Chen M.-J.M."/>
            <person name="Childers C.P."/>
            <person name="Qu J."/>
            <person name="Dugan S."/>
            <person name="Lee S.L."/>
            <person name="Chao H."/>
            <person name="Dinh H."/>
            <person name="Han Y."/>
            <person name="Doddapaneni H."/>
            <person name="Worley K.C."/>
            <person name="Muzny D.M."/>
            <person name="Gibbs R.A."/>
            <person name="Richards S."/>
        </authorList>
    </citation>
    <scope>NUCLEOTIDE SEQUENCE</scope>
    <source>
        <strain evidence="8">HAZT.00-mixed</strain>
        <tissue evidence="8">Whole organism</tissue>
    </source>
</reference>
<dbReference type="NCBIfam" id="TIGR00640">
    <property type="entry name" value="acid_CoA_mut_C"/>
    <property type="match status" value="2"/>
</dbReference>
<accession>A0A6A0H1K5</accession>
<comment type="similarity">
    <text evidence="2">Belongs to the methylmalonyl-CoA mutase family.</text>
</comment>
<evidence type="ECO:0000313" key="8">
    <source>
        <dbReference type="EMBL" id="KAA0196213.1"/>
    </source>
</evidence>
<feature type="domain" description="B12-binding" evidence="7">
    <location>
        <begin position="134"/>
        <end position="412"/>
    </location>
</feature>
<dbReference type="PROSITE" id="PS51332">
    <property type="entry name" value="B12_BINDING"/>
    <property type="match status" value="1"/>
</dbReference>
<dbReference type="EMBL" id="JQDR03009088">
    <property type="protein sequence ID" value="KAA0196213.1"/>
    <property type="molecule type" value="Genomic_DNA"/>
</dbReference>
<keyword evidence="6" id="KW-0170">Cobalt</keyword>
<keyword evidence="4" id="KW-0479">Metal-binding</keyword>
<dbReference type="PANTHER" id="PTHR48101">
    <property type="entry name" value="METHYLMALONYL-COA MUTASE, MITOCHONDRIAL-RELATED"/>
    <property type="match status" value="1"/>
</dbReference>
<comment type="caution">
    <text evidence="8">The sequence shown here is derived from an EMBL/GenBank/DDBJ whole genome shotgun (WGS) entry which is preliminary data.</text>
</comment>
<dbReference type="GO" id="GO:0046872">
    <property type="term" value="F:metal ion binding"/>
    <property type="evidence" value="ECO:0007669"/>
    <property type="project" value="UniProtKB-KW"/>
</dbReference>
<dbReference type="SUPFAM" id="SSF52242">
    <property type="entry name" value="Cobalamin (vitamin B12)-binding domain"/>
    <property type="match status" value="2"/>
</dbReference>
<evidence type="ECO:0000256" key="2">
    <source>
        <dbReference type="ARBA" id="ARBA00008465"/>
    </source>
</evidence>
<organism evidence="8">
    <name type="scientific">Hyalella azteca</name>
    <name type="common">Amphipod</name>
    <dbReference type="NCBI Taxonomy" id="294128"/>
    <lineage>
        <taxon>Eukaryota</taxon>
        <taxon>Metazoa</taxon>
        <taxon>Ecdysozoa</taxon>
        <taxon>Arthropoda</taxon>
        <taxon>Crustacea</taxon>
        <taxon>Multicrustacea</taxon>
        <taxon>Malacostraca</taxon>
        <taxon>Eumalacostraca</taxon>
        <taxon>Peracarida</taxon>
        <taxon>Amphipoda</taxon>
        <taxon>Senticaudata</taxon>
        <taxon>Talitrida</taxon>
        <taxon>Talitroidea</taxon>
        <taxon>Hyalellidae</taxon>
        <taxon>Hyalella</taxon>
    </lineage>
</organism>
<evidence type="ECO:0000256" key="5">
    <source>
        <dbReference type="ARBA" id="ARBA00023235"/>
    </source>
</evidence>
<dbReference type="Gene3D" id="3.20.20.240">
    <property type="entry name" value="Methylmalonyl-CoA mutase"/>
    <property type="match status" value="1"/>
</dbReference>
<reference evidence="8" key="1">
    <citation type="submission" date="2014-08" db="EMBL/GenBank/DDBJ databases">
        <authorList>
            <person name="Murali S."/>
            <person name="Richards S."/>
            <person name="Bandaranaike D."/>
            <person name="Bellair M."/>
            <person name="Blankenburg K."/>
            <person name="Chao H."/>
            <person name="Dinh H."/>
            <person name="Doddapaneni H."/>
            <person name="Dugan-Rocha S."/>
            <person name="Elkadiri S."/>
            <person name="Gnanaolivu R."/>
            <person name="Hughes D."/>
            <person name="Lee S."/>
            <person name="Li M."/>
            <person name="Ming W."/>
            <person name="Munidasa M."/>
            <person name="Muniz J."/>
            <person name="Nguyen L."/>
            <person name="Osuji N."/>
            <person name="Pu L.-L."/>
            <person name="Puazo M."/>
            <person name="Skinner E."/>
            <person name="Qu C."/>
            <person name="Quiroz J."/>
            <person name="Raj R."/>
            <person name="Weissenberger G."/>
            <person name="Xin Y."/>
            <person name="Zou X."/>
            <person name="Han Y."/>
            <person name="Worley K."/>
            <person name="Muzny D."/>
            <person name="Gibbs R."/>
        </authorList>
    </citation>
    <scope>NUCLEOTIDE SEQUENCE</scope>
    <source>
        <strain evidence="8">HAZT.00-mixed</strain>
        <tissue evidence="8">Whole organism</tissue>
    </source>
</reference>
<dbReference type="InterPro" id="IPR036724">
    <property type="entry name" value="Cobalamin-bd_sf"/>
</dbReference>
<gene>
    <name evidence="8" type="ORF">HAZT_HAZT001288</name>
</gene>
<dbReference type="InterPro" id="IPR006159">
    <property type="entry name" value="Acid_CoA_mut_C"/>
</dbReference>
<protein>
    <recommendedName>
        <fullName evidence="7">B12-binding domain-containing protein</fullName>
    </recommendedName>
</protein>
<dbReference type="SUPFAM" id="SSF51703">
    <property type="entry name" value="Cobalamin (vitamin B12)-dependent enzymes"/>
    <property type="match status" value="1"/>
</dbReference>
<dbReference type="GO" id="GO:0004494">
    <property type="term" value="F:methylmalonyl-CoA mutase activity"/>
    <property type="evidence" value="ECO:0007669"/>
    <property type="project" value="UniProtKB-EC"/>
</dbReference>
<dbReference type="Pfam" id="PF02310">
    <property type="entry name" value="B12-binding"/>
    <property type="match status" value="1"/>
</dbReference>
<dbReference type="Gene3D" id="3.40.50.280">
    <property type="entry name" value="Cobalamin-binding domain"/>
    <property type="match status" value="2"/>
</dbReference>
<keyword evidence="5" id="KW-0413">Isomerase</keyword>
<evidence type="ECO:0000256" key="3">
    <source>
        <dbReference type="ARBA" id="ARBA00022628"/>
    </source>
</evidence>
<dbReference type="InterPro" id="IPR006099">
    <property type="entry name" value="MeMalonylCoA_mutase_a/b_cat"/>
</dbReference>
<sequence>MNEVIVGVNKYRLEKEDDIDVLVVNNESVRSQQINKLKQLRESRDTEAVTAALAAVTSAARNSDNNLMAAAVEAARCRATVGEITEAMAEVLHEPLSAENMLVSGAYSSQYGDNDDIARVMRQVDEFVAAEGRRPRILVAKMGQDGHDRGAKVIATGFADMGFDVDVGPLFQVSGATLSGERDHSFGSVGPLFQVSGATLLGEWDHYSRRVGPLVQPKVCWFVTIIKSSSNRLSYSDGTLAVLWQHVCCSGNELCCSVFMVCLSGTMLCCSGNQLCCSGTILCCSGTILCCSGTMLCCSGNQLCCSGNTLCCSGNILCCSGNTLCLDLALRTAEEVAQQAVDADVHVVGASSLAAGHRTLVPQLVAALQAAGRPDIKVVAGGVIPPQDYEFLKNSGVAAIFGPGESRCFMNA</sequence>
<evidence type="ECO:0000256" key="4">
    <source>
        <dbReference type="ARBA" id="ARBA00022723"/>
    </source>
</evidence>
<dbReference type="GO" id="GO:0005737">
    <property type="term" value="C:cytoplasm"/>
    <property type="evidence" value="ECO:0007669"/>
    <property type="project" value="TreeGrafter"/>
</dbReference>
<reference evidence="8" key="2">
    <citation type="journal article" date="2018" name="Environ. Sci. Technol.">
        <title>The Toxicogenome of Hyalella azteca: A Model for Sediment Ecotoxicology and Evolutionary Toxicology.</title>
        <authorList>
            <person name="Poynton H.C."/>
            <person name="Hasenbein S."/>
            <person name="Benoit J.B."/>
            <person name="Sepulveda M.S."/>
            <person name="Poelchau M.F."/>
            <person name="Hughes D.S.T."/>
            <person name="Murali S.C."/>
            <person name="Chen S."/>
            <person name="Glastad K.M."/>
            <person name="Goodisman M.A.D."/>
            <person name="Werren J.H."/>
            <person name="Vineis J.H."/>
            <person name="Bowen J.L."/>
            <person name="Friedrich M."/>
            <person name="Jones J."/>
            <person name="Robertson H.M."/>
            <person name="Feyereisen R."/>
            <person name="Mechler-Hickson A."/>
            <person name="Mathers N."/>
            <person name="Lee C.E."/>
            <person name="Colbourne J.K."/>
            <person name="Biales A."/>
            <person name="Johnston J.S."/>
            <person name="Wellborn G.A."/>
            <person name="Rosendale A.J."/>
            <person name="Cridge A.G."/>
            <person name="Munoz-Torres M.C."/>
            <person name="Bain P.A."/>
            <person name="Manny A.R."/>
            <person name="Major K.M."/>
            <person name="Lambert F.N."/>
            <person name="Vulpe C.D."/>
            <person name="Tuck P."/>
            <person name="Blalock B.J."/>
            <person name="Lin Y.Y."/>
            <person name="Smith M.E."/>
            <person name="Ochoa-Acuna H."/>
            <person name="Chen M.M."/>
            <person name="Childers C.P."/>
            <person name="Qu J."/>
            <person name="Dugan S."/>
            <person name="Lee S.L."/>
            <person name="Chao H."/>
            <person name="Dinh H."/>
            <person name="Han Y."/>
            <person name="Doddapaneni H."/>
            <person name="Worley K.C."/>
            <person name="Muzny D.M."/>
            <person name="Gibbs R.A."/>
            <person name="Richards S."/>
        </authorList>
    </citation>
    <scope>NUCLEOTIDE SEQUENCE</scope>
    <source>
        <strain evidence="8">HAZT.00-mixed</strain>
        <tissue evidence="8">Whole organism</tissue>
    </source>
</reference>
<dbReference type="GO" id="GO:0019678">
    <property type="term" value="P:propionate metabolic process, methylmalonyl pathway"/>
    <property type="evidence" value="ECO:0007669"/>
    <property type="project" value="TreeGrafter"/>
</dbReference>
<dbReference type="AlphaFoldDB" id="A0A6A0H1K5"/>
<dbReference type="InterPro" id="IPR016176">
    <property type="entry name" value="Cbl-dep_enz_cat"/>
</dbReference>
<name>A0A6A0H1K5_HYAAZ</name>
<evidence type="ECO:0000256" key="6">
    <source>
        <dbReference type="ARBA" id="ARBA00023285"/>
    </source>
</evidence>
<proteinExistence type="inferred from homology"/>
<evidence type="ECO:0000259" key="7">
    <source>
        <dbReference type="PROSITE" id="PS51332"/>
    </source>
</evidence>
<dbReference type="PANTHER" id="PTHR48101:SF4">
    <property type="entry name" value="METHYLMALONYL-COA MUTASE, MITOCHONDRIAL"/>
    <property type="match status" value="1"/>
</dbReference>
<evidence type="ECO:0000256" key="1">
    <source>
        <dbReference type="ARBA" id="ARBA00001922"/>
    </source>
</evidence>